<feature type="compositionally biased region" description="Polar residues" evidence="1">
    <location>
        <begin position="198"/>
        <end position="222"/>
    </location>
</feature>
<dbReference type="OrthoDB" id="10611226at2759"/>
<feature type="compositionally biased region" description="Low complexity" evidence="1">
    <location>
        <begin position="59"/>
        <end position="71"/>
    </location>
</feature>
<feature type="domain" description="Micro-fibrillar-associated protein 1 C-terminal" evidence="2">
    <location>
        <begin position="72"/>
        <end position="204"/>
    </location>
</feature>
<organism evidence="3 4">
    <name type="scientific">Kluyveromyces dobzhanskii CBS 2104</name>
    <dbReference type="NCBI Taxonomy" id="1427455"/>
    <lineage>
        <taxon>Eukaryota</taxon>
        <taxon>Fungi</taxon>
        <taxon>Dikarya</taxon>
        <taxon>Ascomycota</taxon>
        <taxon>Saccharomycotina</taxon>
        <taxon>Saccharomycetes</taxon>
        <taxon>Saccharomycetales</taxon>
        <taxon>Saccharomycetaceae</taxon>
        <taxon>Kluyveromyces</taxon>
    </lineage>
</organism>
<protein>
    <submittedName>
        <fullName evidence="3">WGS project CCBQ000000000 data, contig 00058</fullName>
    </submittedName>
</protein>
<dbReference type="InterPro" id="IPR009730">
    <property type="entry name" value="MFAP1_C"/>
</dbReference>
<dbReference type="Pfam" id="PF06991">
    <property type="entry name" value="MFAP1"/>
    <property type="match status" value="1"/>
</dbReference>
<accession>A0A0A8LB96</accession>
<name>A0A0A8LB96_9SACH</name>
<evidence type="ECO:0000259" key="2">
    <source>
        <dbReference type="Pfam" id="PF06991"/>
    </source>
</evidence>
<proteinExistence type="predicted"/>
<evidence type="ECO:0000313" key="4">
    <source>
        <dbReference type="Proteomes" id="UP000031516"/>
    </source>
</evidence>
<feature type="compositionally biased region" description="Polar residues" evidence="1">
    <location>
        <begin position="127"/>
        <end position="138"/>
    </location>
</feature>
<sequence>MAIRHFRKQAERPSGSESSSSDEEAATEKRTDLTEVTTTLEEESAAHSTSKETSDSESDSGSSSSSSSSSSNDEVTLHKPVFLKRKKVAHLQEQEQEKNGSSIRAAHLTKVLQEKQAAQRAQDSETTDQSILTQVMSTDDTDSINPELELLLWEQRQQARLQREREKKLQKQSQIEEQEMQRAAQLDLKDDPLLKQPESQTASASNRLNAMQSKTAPRNTSKPRTDSAVPTRLNKNDTKLASLHTSNPTEDTEYAYMEE</sequence>
<feature type="region of interest" description="Disordered" evidence="1">
    <location>
        <begin position="1"/>
        <end position="143"/>
    </location>
</feature>
<dbReference type="EMBL" id="CCBQ010000047">
    <property type="protein sequence ID" value="CDO96332.1"/>
    <property type="molecule type" value="Genomic_DNA"/>
</dbReference>
<dbReference type="AlphaFoldDB" id="A0A0A8LB96"/>
<keyword evidence="4" id="KW-1185">Reference proteome</keyword>
<reference evidence="3 4" key="1">
    <citation type="submission" date="2014-03" db="EMBL/GenBank/DDBJ databases">
        <title>The genome of Kluyveromyces dobzhanskii.</title>
        <authorList>
            <person name="Nystedt B."/>
            <person name="Astrom S."/>
        </authorList>
    </citation>
    <scope>NUCLEOTIDE SEQUENCE [LARGE SCALE GENOMIC DNA]</scope>
    <source>
        <strain evidence="3 4">CBS 2104</strain>
    </source>
</reference>
<gene>
    <name evidence="3" type="ORF">KLDO_g4539</name>
</gene>
<evidence type="ECO:0000256" key="1">
    <source>
        <dbReference type="SAM" id="MobiDB-lite"/>
    </source>
</evidence>
<evidence type="ECO:0000313" key="3">
    <source>
        <dbReference type="EMBL" id="CDO96332.1"/>
    </source>
</evidence>
<feature type="region of interest" description="Disordered" evidence="1">
    <location>
        <begin position="157"/>
        <end position="259"/>
    </location>
</feature>
<feature type="compositionally biased region" description="Acidic residues" evidence="1">
    <location>
        <begin position="250"/>
        <end position="259"/>
    </location>
</feature>
<dbReference type="Proteomes" id="UP000031516">
    <property type="component" value="Unassembled WGS sequence"/>
</dbReference>
<comment type="caution">
    <text evidence="3">The sequence shown here is derived from an EMBL/GenBank/DDBJ whole genome shotgun (WGS) entry which is preliminary data.</text>
</comment>